<proteinExistence type="predicted"/>
<dbReference type="Proteomes" id="UP000886124">
    <property type="component" value="Unassembled WGS sequence"/>
</dbReference>
<evidence type="ECO:0000313" key="1">
    <source>
        <dbReference type="EMBL" id="HHJ52091.1"/>
    </source>
</evidence>
<comment type="caution">
    <text evidence="1">The sequence shown here is derived from an EMBL/GenBank/DDBJ whole genome shotgun (WGS) entry which is preliminary data.</text>
</comment>
<accession>A0A7V5PN01</accession>
<reference evidence="1" key="1">
    <citation type="journal article" date="2020" name="mSystems">
        <title>Genome- and Community-Level Interaction Insights into Carbon Utilization and Element Cycling Functions of Hydrothermarchaeota in Hydrothermal Sediment.</title>
        <authorList>
            <person name="Zhou Z."/>
            <person name="Liu Y."/>
            <person name="Xu W."/>
            <person name="Pan J."/>
            <person name="Luo Z.H."/>
            <person name="Li M."/>
        </authorList>
    </citation>
    <scope>NUCLEOTIDE SEQUENCE [LARGE SCALE GENOMIC DNA]</scope>
    <source>
        <strain evidence="1">HyVt-527</strain>
    </source>
</reference>
<sequence>MAEFIIVPVIFGIALLLLSLGKLLGKEQEFHSCGTGTDSEECATCAVPDMENAAKFKDESGLTNVAQLGNPNRKNRFIDRLDFRPDKLN</sequence>
<name>A0A7V5PN01_CALAY</name>
<gene>
    <name evidence="1" type="ORF">ENJ89_02755</name>
</gene>
<dbReference type="EMBL" id="DROD01000191">
    <property type="protein sequence ID" value="HHJ52091.1"/>
    <property type="molecule type" value="Genomic_DNA"/>
</dbReference>
<protein>
    <submittedName>
        <fullName evidence="1">Uncharacterized protein</fullName>
    </submittedName>
</protein>
<organism evidence="1">
    <name type="scientific">Caldithrix abyssi</name>
    <dbReference type="NCBI Taxonomy" id="187145"/>
    <lineage>
        <taxon>Bacteria</taxon>
        <taxon>Pseudomonadati</taxon>
        <taxon>Calditrichota</taxon>
        <taxon>Calditrichia</taxon>
        <taxon>Calditrichales</taxon>
        <taxon>Calditrichaceae</taxon>
        <taxon>Caldithrix</taxon>
    </lineage>
</organism>
<dbReference type="AlphaFoldDB" id="A0A7V5PN01"/>